<dbReference type="EMBL" id="JBHTIO010000023">
    <property type="protein sequence ID" value="MFD0896989.1"/>
    <property type="molecule type" value="Genomic_DNA"/>
</dbReference>
<dbReference type="PANTHER" id="PTHR33990:SF5">
    <property type="entry name" value="PHNB-LIKE DOMAIN-CONTAINING PROTEIN"/>
    <property type="match status" value="1"/>
</dbReference>
<organism evidence="2 3">
    <name type="scientific">Loigolactobacillus binensis</name>
    <dbReference type="NCBI Taxonomy" id="2559922"/>
    <lineage>
        <taxon>Bacteria</taxon>
        <taxon>Bacillati</taxon>
        <taxon>Bacillota</taxon>
        <taxon>Bacilli</taxon>
        <taxon>Lactobacillales</taxon>
        <taxon>Lactobacillaceae</taxon>
        <taxon>Loigolactobacillus</taxon>
    </lineage>
</organism>
<dbReference type="InterPro" id="IPR028973">
    <property type="entry name" value="PhnB-like"/>
</dbReference>
<evidence type="ECO:0000313" key="3">
    <source>
        <dbReference type="Proteomes" id="UP001597104"/>
    </source>
</evidence>
<comment type="caution">
    <text evidence="2">The sequence shown here is derived from an EMBL/GenBank/DDBJ whole genome shotgun (WGS) entry which is preliminary data.</text>
</comment>
<dbReference type="Gene3D" id="3.10.180.10">
    <property type="entry name" value="2,3-Dihydroxybiphenyl 1,2-Dioxygenase, domain 1"/>
    <property type="match status" value="1"/>
</dbReference>
<dbReference type="CDD" id="cd06588">
    <property type="entry name" value="PhnB_like"/>
    <property type="match status" value="1"/>
</dbReference>
<dbReference type="SUPFAM" id="SSF54593">
    <property type="entry name" value="Glyoxalase/Bleomycin resistance protein/Dihydroxybiphenyl dioxygenase"/>
    <property type="match status" value="1"/>
</dbReference>
<evidence type="ECO:0000313" key="2">
    <source>
        <dbReference type="EMBL" id="MFD0896989.1"/>
    </source>
</evidence>
<proteinExistence type="predicted"/>
<gene>
    <name evidence="2" type="ORF">ACFQZ7_04470</name>
</gene>
<feature type="domain" description="PhnB-like" evidence="1">
    <location>
        <begin position="7"/>
        <end position="140"/>
    </location>
</feature>
<keyword evidence="3" id="KW-1185">Reference proteome</keyword>
<dbReference type="Pfam" id="PF06983">
    <property type="entry name" value="3-dmu-9_3-mt"/>
    <property type="match status" value="1"/>
</dbReference>
<dbReference type="RefSeq" id="WP_137638420.1">
    <property type="nucleotide sequence ID" value="NZ_BJDN01000024.1"/>
</dbReference>
<name>A0ABW3E9K3_9LACO</name>
<dbReference type="Proteomes" id="UP001597104">
    <property type="component" value="Unassembled WGS sequence"/>
</dbReference>
<evidence type="ECO:0000259" key="1">
    <source>
        <dbReference type="Pfam" id="PF06983"/>
    </source>
</evidence>
<reference evidence="3" key="1">
    <citation type="journal article" date="2019" name="Int. J. Syst. Evol. Microbiol.">
        <title>The Global Catalogue of Microorganisms (GCM) 10K type strain sequencing project: providing services to taxonomists for standard genome sequencing and annotation.</title>
        <authorList>
            <consortium name="The Broad Institute Genomics Platform"/>
            <consortium name="The Broad Institute Genome Sequencing Center for Infectious Disease"/>
            <person name="Wu L."/>
            <person name="Ma J."/>
        </authorList>
    </citation>
    <scope>NUCLEOTIDE SEQUENCE [LARGE SCALE GENOMIC DNA]</scope>
    <source>
        <strain evidence="3">CCM 8925</strain>
    </source>
</reference>
<sequence length="153" mass="16868">MQSRLYPYLAFTNAKEALAYYETVFGATNIYRLAPSPEQAQQFGLPADADLNNMTMHAGFTILGVDLQCADAFNGAVTANKQITLMLDINNEDPASVAAADAFYAKIAASDQVEISMPFAEQFWGGKMGHFTDKYGVNWMLHTQPWSQNLGQK</sequence>
<accession>A0ABW3E9K3</accession>
<dbReference type="InterPro" id="IPR029068">
    <property type="entry name" value="Glyas_Bleomycin-R_OHBP_Dase"/>
</dbReference>
<protein>
    <submittedName>
        <fullName evidence="2">VOC family protein</fullName>
    </submittedName>
</protein>
<dbReference type="PANTHER" id="PTHR33990">
    <property type="entry name" value="PROTEIN YJDN-RELATED"/>
    <property type="match status" value="1"/>
</dbReference>